<name>A0A8D8SPM1_9HEMI</name>
<evidence type="ECO:0000256" key="1">
    <source>
        <dbReference type="SAM" id="MobiDB-lite"/>
    </source>
</evidence>
<evidence type="ECO:0000313" key="2">
    <source>
        <dbReference type="EMBL" id="CAG6671459.1"/>
    </source>
</evidence>
<dbReference type="EMBL" id="HBUF01226143">
    <property type="protein sequence ID" value="CAG6671458.1"/>
    <property type="molecule type" value="Transcribed_RNA"/>
</dbReference>
<sequence>MRVLMPVSNEPNNQSKIQSEVRSEPKMVRSRKNTVVYINYSNVVDCISIFQLITIKIQDVETCFQFQKQKKTKRRKIRFFNPKKDGSTKKTARHRLVQKFLR</sequence>
<organism evidence="2">
    <name type="scientific">Cacopsylla melanoneura</name>
    <dbReference type="NCBI Taxonomy" id="428564"/>
    <lineage>
        <taxon>Eukaryota</taxon>
        <taxon>Metazoa</taxon>
        <taxon>Ecdysozoa</taxon>
        <taxon>Arthropoda</taxon>
        <taxon>Hexapoda</taxon>
        <taxon>Insecta</taxon>
        <taxon>Pterygota</taxon>
        <taxon>Neoptera</taxon>
        <taxon>Paraneoptera</taxon>
        <taxon>Hemiptera</taxon>
        <taxon>Sternorrhyncha</taxon>
        <taxon>Psylloidea</taxon>
        <taxon>Psyllidae</taxon>
        <taxon>Psyllinae</taxon>
        <taxon>Cacopsylla</taxon>
    </lineage>
</organism>
<feature type="compositionally biased region" description="Polar residues" evidence="1">
    <location>
        <begin position="9"/>
        <end position="18"/>
    </location>
</feature>
<proteinExistence type="predicted"/>
<reference evidence="2" key="1">
    <citation type="submission" date="2021-05" db="EMBL/GenBank/DDBJ databases">
        <authorList>
            <person name="Alioto T."/>
            <person name="Alioto T."/>
            <person name="Gomez Garrido J."/>
        </authorList>
    </citation>
    <scope>NUCLEOTIDE SEQUENCE</scope>
</reference>
<protein>
    <submittedName>
        <fullName evidence="2">Uncharacterized protein</fullName>
    </submittedName>
</protein>
<dbReference type="EMBL" id="HBUF01226145">
    <property type="protein sequence ID" value="CAG6671460.1"/>
    <property type="molecule type" value="Transcribed_RNA"/>
</dbReference>
<dbReference type="AlphaFoldDB" id="A0A8D8SPM1"/>
<dbReference type="EMBL" id="HBUF01226144">
    <property type="protein sequence ID" value="CAG6671459.1"/>
    <property type="molecule type" value="Transcribed_RNA"/>
</dbReference>
<accession>A0A8D8SPM1</accession>
<feature type="region of interest" description="Disordered" evidence="1">
    <location>
        <begin position="1"/>
        <end position="25"/>
    </location>
</feature>